<gene>
    <name evidence="1" type="ORF">XBFM1_2330059</name>
</gene>
<proteinExistence type="predicted"/>
<comment type="caution">
    <text evidence="1">The sequence shown here is derived from an EMBL/GenBank/DDBJ whole genome shotgun (WGS) entry which is preliminary data.</text>
</comment>
<name>A0A077NW47_XENBV</name>
<dbReference type="AlphaFoldDB" id="A0A077NW47"/>
<dbReference type="EMBL" id="CBSV010000150">
    <property type="protein sequence ID" value="CDH01841.1"/>
    <property type="molecule type" value="Genomic_DNA"/>
</dbReference>
<dbReference type="Proteomes" id="UP000028487">
    <property type="component" value="Unassembled WGS sequence"/>
</dbReference>
<dbReference type="HOGENOM" id="CLU_3350531_0_0_6"/>
<accession>A0A077NW47</accession>
<organism evidence="1">
    <name type="scientific">Xenorhabdus bovienii str. feltiae Moldova</name>
    <dbReference type="NCBI Taxonomy" id="1398200"/>
    <lineage>
        <taxon>Bacteria</taxon>
        <taxon>Pseudomonadati</taxon>
        <taxon>Pseudomonadota</taxon>
        <taxon>Gammaproteobacteria</taxon>
        <taxon>Enterobacterales</taxon>
        <taxon>Morganellaceae</taxon>
        <taxon>Xenorhabdus</taxon>
    </lineage>
</organism>
<evidence type="ECO:0000313" key="1">
    <source>
        <dbReference type="EMBL" id="CDH01841.1"/>
    </source>
</evidence>
<protein>
    <submittedName>
        <fullName evidence="1">Uncharacterized protein</fullName>
    </submittedName>
</protein>
<reference evidence="1" key="1">
    <citation type="submission" date="2013-07" db="EMBL/GenBank/DDBJ databases">
        <title>Sub-species coevolution in mutualistic symbiosis.</title>
        <authorList>
            <person name="Murfin K."/>
            <person name="Klassen J."/>
            <person name="Lee M."/>
            <person name="Forst S."/>
            <person name="Stock P."/>
            <person name="Goodrich-Blair H."/>
        </authorList>
    </citation>
    <scope>NUCLEOTIDE SEQUENCE [LARGE SCALE GENOMIC DNA]</scope>
    <source>
        <strain evidence="1">Feltiae Moldova</strain>
    </source>
</reference>
<sequence length="37" mass="4138">MPNAEAVREERKAMPIMCAIKLAGAIHSVDLLIQFNR</sequence>
<dbReference type="RefSeq" id="WP_230581117.1">
    <property type="nucleotide sequence ID" value="NZ_CAWLWD010000197.1"/>
</dbReference>